<organism evidence="2 3">
    <name type="scientific">Zizania palustris</name>
    <name type="common">Northern wild rice</name>
    <dbReference type="NCBI Taxonomy" id="103762"/>
    <lineage>
        <taxon>Eukaryota</taxon>
        <taxon>Viridiplantae</taxon>
        <taxon>Streptophyta</taxon>
        <taxon>Embryophyta</taxon>
        <taxon>Tracheophyta</taxon>
        <taxon>Spermatophyta</taxon>
        <taxon>Magnoliopsida</taxon>
        <taxon>Liliopsida</taxon>
        <taxon>Poales</taxon>
        <taxon>Poaceae</taxon>
        <taxon>BOP clade</taxon>
        <taxon>Oryzoideae</taxon>
        <taxon>Oryzeae</taxon>
        <taxon>Zizaniinae</taxon>
        <taxon>Zizania</taxon>
    </lineage>
</organism>
<feature type="chain" id="PRO_5035158217" description="Secreted protein" evidence="1">
    <location>
        <begin position="21"/>
        <end position="69"/>
    </location>
</feature>
<evidence type="ECO:0000313" key="2">
    <source>
        <dbReference type="EMBL" id="KAG8068931.1"/>
    </source>
</evidence>
<evidence type="ECO:0000256" key="1">
    <source>
        <dbReference type="SAM" id="SignalP"/>
    </source>
</evidence>
<evidence type="ECO:0008006" key="4">
    <source>
        <dbReference type="Google" id="ProtNLM"/>
    </source>
</evidence>
<reference evidence="2" key="2">
    <citation type="submission" date="2021-02" db="EMBL/GenBank/DDBJ databases">
        <authorList>
            <person name="Kimball J.A."/>
            <person name="Haas M.W."/>
            <person name="Macchietto M."/>
            <person name="Kono T."/>
            <person name="Duquette J."/>
            <person name="Shao M."/>
        </authorList>
    </citation>
    <scope>NUCLEOTIDE SEQUENCE</scope>
    <source>
        <tissue evidence="2">Fresh leaf tissue</tissue>
    </source>
</reference>
<feature type="signal peptide" evidence="1">
    <location>
        <begin position="1"/>
        <end position="20"/>
    </location>
</feature>
<name>A0A8J5T9N6_ZIZPA</name>
<sequence length="69" mass="7506">MHPISLGLNSFVSFVFLAQSLLQVDNLLLGFQGPLMEATLHVLGHLLLKACQVPPKGVKALRKGILVSW</sequence>
<keyword evidence="1" id="KW-0732">Signal</keyword>
<dbReference type="EMBL" id="JAAALK010000284">
    <property type="protein sequence ID" value="KAG8068931.1"/>
    <property type="molecule type" value="Genomic_DNA"/>
</dbReference>
<dbReference type="Proteomes" id="UP000729402">
    <property type="component" value="Unassembled WGS sequence"/>
</dbReference>
<proteinExistence type="predicted"/>
<reference evidence="2" key="1">
    <citation type="journal article" date="2021" name="bioRxiv">
        <title>Whole Genome Assembly and Annotation of Northern Wild Rice, Zizania palustris L., Supports a Whole Genome Duplication in the Zizania Genus.</title>
        <authorList>
            <person name="Haas M."/>
            <person name="Kono T."/>
            <person name="Macchietto M."/>
            <person name="Millas R."/>
            <person name="McGilp L."/>
            <person name="Shao M."/>
            <person name="Duquette J."/>
            <person name="Hirsch C.N."/>
            <person name="Kimball J."/>
        </authorList>
    </citation>
    <scope>NUCLEOTIDE SEQUENCE</scope>
    <source>
        <tissue evidence="2">Fresh leaf tissue</tissue>
    </source>
</reference>
<comment type="caution">
    <text evidence="2">The sequence shown here is derived from an EMBL/GenBank/DDBJ whole genome shotgun (WGS) entry which is preliminary data.</text>
</comment>
<dbReference type="AlphaFoldDB" id="A0A8J5T9N6"/>
<protein>
    <recommendedName>
        <fullName evidence="4">Secreted protein</fullName>
    </recommendedName>
</protein>
<accession>A0A8J5T9N6</accession>
<keyword evidence="3" id="KW-1185">Reference proteome</keyword>
<evidence type="ECO:0000313" key="3">
    <source>
        <dbReference type="Proteomes" id="UP000729402"/>
    </source>
</evidence>
<gene>
    <name evidence="2" type="ORF">GUJ93_ZPchr0005g14362</name>
</gene>